<dbReference type="InterPro" id="IPR036134">
    <property type="entry name" value="Crypto/Photolyase_FAD-like_sf"/>
</dbReference>
<evidence type="ECO:0000256" key="1">
    <source>
        <dbReference type="ARBA" id="ARBA00005862"/>
    </source>
</evidence>
<dbReference type="GO" id="GO:0003904">
    <property type="term" value="F:deoxyribodipyrimidine photo-lyase activity"/>
    <property type="evidence" value="ECO:0007669"/>
    <property type="project" value="TreeGrafter"/>
</dbReference>
<dbReference type="Gene3D" id="1.25.40.80">
    <property type="match status" value="1"/>
</dbReference>
<dbReference type="InterPro" id="IPR014133">
    <property type="entry name" value="Cry_DASH"/>
</dbReference>
<protein>
    <recommendedName>
        <fullName evidence="2 7">Cryptochrome DASH</fullName>
    </recommendedName>
</protein>
<comment type="similarity">
    <text evidence="1 7">Belongs to the DNA photolyase class-1 family.</text>
</comment>
<dbReference type="InterPro" id="IPR014729">
    <property type="entry name" value="Rossmann-like_a/b/a_fold"/>
</dbReference>
<evidence type="ECO:0000313" key="9">
    <source>
        <dbReference type="EMBL" id="VVZ95432.1"/>
    </source>
</evidence>
<name>A0A5K1I8Q6_9GAMM</name>
<evidence type="ECO:0000256" key="7">
    <source>
        <dbReference type="RuleBase" id="RU367151"/>
    </source>
</evidence>
<dbReference type="InterPro" id="IPR006050">
    <property type="entry name" value="DNA_photolyase_N"/>
</dbReference>
<evidence type="ECO:0000256" key="2">
    <source>
        <dbReference type="ARBA" id="ARBA00017881"/>
    </source>
</evidence>
<keyword evidence="5 7" id="KW-0157">Chromophore</keyword>
<comment type="function">
    <text evidence="7">May have a photoreceptor function.</text>
</comment>
<dbReference type="InterPro" id="IPR005101">
    <property type="entry name" value="Cryptochr/Photolyase_FAD-bd"/>
</dbReference>
<reference evidence="9 10" key="1">
    <citation type="submission" date="2019-09" db="EMBL/GenBank/DDBJ databases">
        <authorList>
            <person name="Criscuolo A."/>
        </authorList>
    </citation>
    <scope>NUCLEOTIDE SEQUENCE [LARGE SCALE GENOMIC DNA]</scope>
    <source>
        <strain evidence="10">3(2)</strain>
    </source>
</reference>
<dbReference type="AlphaFoldDB" id="A0A5K1I8Q6"/>
<organism evidence="9 10">
    <name type="scientific">Halomonas lysinitropha</name>
    <dbReference type="NCBI Taxonomy" id="2607506"/>
    <lineage>
        <taxon>Bacteria</taxon>
        <taxon>Pseudomonadati</taxon>
        <taxon>Pseudomonadota</taxon>
        <taxon>Gammaproteobacteria</taxon>
        <taxon>Oceanospirillales</taxon>
        <taxon>Halomonadaceae</taxon>
        <taxon>Halomonas</taxon>
    </lineage>
</organism>
<comment type="cofactor">
    <cofactor evidence="6 7">
        <name>FAD</name>
        <dbReference type="ChEBI" id="CHEBI:57692"/>
    </cofactor>
    <text evidence="6 7">Binds 1 FAD per subunit.</text>
</comment>
<sequence length="431" mass="47835">MSRMLVWLRSDLRLADNPLFHFSTSPESLLCVFVLDDAWLDPLPGLEASRIGSARLRFLWESLIALRGELLKRGSDLLVRIGTPAEAVAELAETHDIDEVRVRADAGWEERQASVRLAERLGKQVTLTCHDGGTLLDETSLPMEVEDIPASFSAFRRKVERRWTIPVAAPAPVTLPGWPANAPRGFPSLGKVCDRAAAWAPDARAGFAFAGGEASARARLEHYLWESGAVADYKQTRNGLAGADFSTRLSPWLAHGCLSARQVHDEVRAWEARHGANESSYWVIFELLWRDYFHWAARQEGASLFGGRELPAPDEDFRAWCDGRTGVPFVDAAMRELSATGWLSNRARQNAASFLVRHLSGDWRLGAAWFEHCLIDYDVASNWGNWRYLAGVGRDARPRALDVHDQAGRYDPDGNYAALWAPAVAAHGEGP</sequence>
<dbReference type="Gene3D" id="3.40.50.620">
    <property type="entry name" value="HUPs"/>
    <property type="match status" value="1"/>
</dbReference>
<gene>
    <name evidence="9" type="primary">cry</name>
    <name evidence="9" type="ORF">HALO32_01503</name>
</gene>
<dbReference type="Pfam" id="PF03441">
    <property type="entry name" value="FAD_binding_7"/>
    <property type="match status" value="1"/>
</dbReference>
<dbReference type="GO" id="GO:0003677">
    <property type="term" value="F:DNA binding"/>
    <property type="evidence" value="ECO:0007669"/>
    <property type="project" value="TreeGrafter"/>
</dbReference>
<dbReference type="Pfam" id="PF00875">
    <property type="entry name" value="DNA_photolyase"/>
    <property type="match status" value="1"/>
</dbReference>
<accession>A0A5K1I8Q6</accession>
<dbReference type="Gene3D" id="1.10.579.10">
    <property type="entry name" value="DNA Cyclobutane Dipyrimidine Photolyase, subunit A, domain 3"/>
    <property type="match status" value="1"/>
</dbReference>
<evidence type="ECO:0000259" key="8">
    <source>
        <dbReference type="PROSITE" id="PS51645"/>
    </source>
</evidence>
<dbReference type="PANTHER" id="PTHR11455">
    <property type="entry name" value="CRYPTOCHROME"/>
    <property type="match status" value="1"/>
</dbReference>
<proteinExistence type="inferred from homology"/>
<comment type="cofactor">
    <cofactor evidence="7">
        <name>(6R)-5,10-methylene-5,6,7,8-tetrahydrofolate</name>
        <dbReference type="ChEBI" id="CHEBI:15636"/>
    </cofactor>
    <text evidence="7">Binds 1 5,10-methenyltetrahydrofolate (MTHF) per subunit.</text>
</comment>
<dbReference type="PROSITE" id="PS51645">
    <property type="entry name" value="PHR_CRY_ALPHA_BETA"/>
    <property type="match status" value="1"/>
</dbReference>
<dbReference type="InterPro" id="IPR002081">
    <property type="entry name" value="Cryptochrome/DNA_photolyase_1"/>
</dbReference>
<evidence type="ECO:0000256" key="4">
    <source>
        <dbReference type="ARBA" id="ARBA00022827"/>
    </source>
</evidence>
<dbReference type="InterPro" id="IPR036155">
    <property type="entry name" value="Crypto/Photolyase_N_sf"/>
</dbReference>
<dbReference type="Proteomes" id="UP000326725">
    <property type="component" value="Unassembled WGS sequence"/>
</dbReference>
<dbReference type="SUPFAM" id="SSF52425">
    <property type="entry name" value="Cryptochrome/photolyase, N-terminal domain"/>
    <property type="match status" value="1"/>
</dbReference>
<keyword evidence="10" id="KW-1185">Reference proteome</keyword>
<evidence type="ECO:0000256" key="3">
    <source>
        <dbReference type="ARBA" id="ARBA00022630"/>
    </source>
</evidence>
<evidence type="ECO:0000256" key="5">
    <source>
        <dbReference type="ARBA" id="ARBA00022991"/>
    </source>
</evidence>
<dbReference type="GO" id="GO:0071949">
    <property type="term" value="F:FAD binding"/>
    <property type="evidence" value="ECO:0007669"/>
    <property type="project" value="TreeGrafter"/>
</dbReference>
<keyword evidence="3 6" id="KW-0285">Flavoprotein</keyword>
<dbReference type="PRINTS" id="PR00147">
    <property type="entry name" value="DNAPHOTLYASE"/>
</dbReference>
<dbReference type="PANTHER" id="PTHR11455:SF22">
    <property type="entry name" value="CRYPTOCHROME DASH"/>
    <property type="match status" value="1"/>
</dbReference>
<feature type="binding site" evidence="6">
    <location>
        <position position="233"/>
    </location>
    <ligand>
        <name>FAD</name>
        <dbReference type="ChEBI" id="CHEBI:57692"/>
    </ligand>
</feature>
<feature type="binding site" evidence="6">
    <location>
        <begin position="246"/>
        <end position="250"/>
    </location>
    <ligand>
        <name>FAD</name>
        <dbReference type="ChEBI" id="CHEBI:57692"/>
    </ligand>
</feature>
<feature type="domain" description="Photolyase/cryptochrome alpha/beta" evidence="8">
    <location>
        <begin position="2"/>
        <end position="135"/>
    </location>
</feature>
<evidence type="ECO:0000313" key="10">
    <source>
        <dbReference type="Proteomes" id="UP000326725"/>
    </source>
</evidence>
<evidence type="ECO:0000256" key="6">
    <source>
        <dbReference type="PIRSR" id="PIRSR602081-1"/>
    </source>
</evidence>
<feature type="binding site" evidence="6">
    <location>
        <begin position="376"/>
        <end position="378"/>
    </location>
    <ligand>
        <name>FAD</name>
        <dbReference type="ChEBI" id="CHEBI:57692"/>
    </ligand>
</feature>
<dbReference type="SUPFAM" id="SSF48173">
    <property type="entry name" value="Cryptochrome/photolyase FAD-binding domain"/>
    <property type="match status" value="1"/>
</dbReference>
<keyword evidence="4 6" id="KW-0274">FAD</keyword>
<dbReference type="NCBIfam" id="TIGR02765">
    <property type="entry name" value="crypto_DASH"/>
    <property type="match status" value="1"/>
</dbReference>
<dbReference type="RefSeq" id="WP_151443181.1">
    <property type="nucleotide sequence ID" value="NZ_CABVOU010000029.1"/>
</dbReference>
<dbReference type="GO" id="GO:0000719">
    <property type="term" value="P:photoreactive repair"/>
    <property type="evidence" value="ECO:0007669"/>
    <property type="project" value="TreeGrafter"/>
</dbReference>
<dbReference type="EMBL" id="CABVOU010000029">
    <property type="protein sequence ID" value="VVZ95432.1"/>
    <property type="molecule type" value="Genomic_DNA"/>
</dbReference>